<name>E7RNM6_9BACT</name>
<dbReference type="Pfam" id="PF14014">
    <property type="entry name" value="DUF4230"/>
    <property type="match status" value="1"/>
</dbReference>
<evidence type="ECO:0000313" key="2">
    <source>
        <dbReference type="EMBL" id="EFZ37319.1"/>
    </source>
</evidence>
<dbReference type="AlphaFoldDB" id="E7RNM6"/>
<gene>
    <name evidence="2" type="ORF">HMPREF0663_10777</name>
</gene>
<keyword evidence="3" id="KW-1185">Reference proteome</keyword>
<reference evidence="2" key="1">
    <citation type="submission" date="2011-01" db="EMBL/GenBank/DDBJ databases">
        <authorList>
            <person name="Muzny D."/>
            <person name="Qin X."/>
            <person name="Buhay C."/>
            <person name="Dugan-Rocha S."/>
            <person name="Ding Y."/>
            <person name="Chen G."/>
            <person name="Hawes A."/>
            <person name="Holder M."/>
            <person name="Jhangiani S."/>
            <person name="Johnson A."/>
            <person name="Khan Z."/>
            <person name="Li Z."/>
            <person name="Liu W."/>
            <person name="Liu X."/>
            <person name="Perez L."/>
            <person name="Shen H."/>
            <person name="Wang Q."/>
            <person name="Watt J."/>
            <person name="Xi L."/>
            <person name="Xin Y."/>
            <person name="Zhou J."/>
            <person name="Deng J."/>
            <person name="Jiang H."/>
            <person name="Liu Y."/>
            <person name="Qu J."/>
            <person name="Song X.-Z."/>
            <person name="Zhang L."/>
            <person name="Villasana D."/>
            <person name="Johnson A."/>
            <person name="Liu J."/>
            <person name="Liyanage D."/>
            <person name="Lorensuhewa L."/>
            <person name="Robinson T."/>
            <person name="Song A."/>
            <person name="Song B.-B."/>
            <person name="Dinh H."/>
            <person name="Thornton R."/>
            <person name="Coyle M."/>
            <person name="Francisco L."/>
            <person name="Jackson L."/>
            <person name="Javaid M."/>
            <person name="Korchina V."/>
            <person name="Kovar C."/>
            <person name="Mata R."/>
            <person name="Mathew T."/>
            <person name="Ngo R."/>
            <person name="Nguyen L."/>
            <person name="Nguyen N."/>
            <person name="Okwuonu G."/>
            <person name="Ongeri F."/>
            <person name="Pham C."/>
            <person name="Simmons D."/>
            <person name="Wilczek-Boney K."/>
            <person name="Hale W."/>
            <person name="Jakkamsetti A."/>
            <person name="Pham P."/>
            <person name="Ruth R."/>
            <person name="San Lucas F."/>
            <person name="Warren J."/>
            <person name="Zhang J."/>
            <person name="Zhao Z."/>
            <person name="Zhou C."/>
            <person name="Zhu D."/>
            <person name="Lee S."/>
            <person name="Bess C."/>
            <person name="Blankenburg K."/>
            <person name="Forbes L."/>
            <person name="Fu Q."/>
            <person name="Gubbala S."/>
            <person name="Hirani K."/>
            <person name="Jayaseelan J.C."/>
            <person name="Lara F."/>
            <person name="Munidasa M."/>
            <person name="Palculict T."/>
            <person name="Patil S."/>
            <person name="Pu L.-L."/>
            <person name="Saada N."/>
            <person name="Tang L."/>
            <person name="Weissenberger G."/>
            <person name="Zhu Y."/>
            <person name="Hemphill L."/>
            <person name="Shang Y."/>
            <person name="Youmans B."/>
            <person name="Ayvaz T."/>
            <person name="Ross M."/>
            <person name="Santibanez J."/>
            <person name="Aqrawi P."/>
            <person name="Gross S."/>
            <person name="Joshi V."/>
            <person name="Fowler G."/>
            <person name="Nazareth L."/>
            <person name="Reid J."/>
            <person name="Worley K."/>
            <person name="Petrosino J."/>
            <person name="Highlander S."/>
            <person name="Gibbs R."/>
        </authorList>
    </citation>
    <scope>NUCLEOTIDE SEQUENCE [LARGE SCALE GENOMIC DNA]</scope>
    <source>
        <strain evidence="2">ATCC 33269</strain>
    </source>
</reference>
<dbReference type="Proteomes" id="UP000005580">
    <property type="component" value="Unassembled WGS sequence"/>
</dbReference>
<evidence type="ECO:0008006" key="4">
    <source>
        <dbReference type="Google" id="ProtNLM"/>
    </source>
</evidence>
<dbReference type="EMBL" id="AEPE02000003">
    <property type="protein sequence ID" value="EFZ37319.1"/>
    <property type="molecule type" value="Genomic_DNA"/>
</dbReference>
<keyword evidence="1" id="KW-0732">Signal</keyword>
<evidence type="ECO:0000256" key="1">
    <source>
        <dbReference type="SAM" id="SignalP"/>
    </source>
</evidence>
<protein>
    <recommendedName>
        <fullName evidence="4">DUF4230 domain-containing protein</fullName>
    </recommendedName>
</protein>
<organism evidence="2 3">
    <name type="scientific">Hoylesella oralis ATCC 33269</name>
    <dbReference type="NCBI Taxonomy" id="873533"/>
    <lineage>
        <taxon>Bacteria</taxon>
        <taxon>Pseudomonadati</taxon>
        <taxon>Bacteroidota</taxon>
        <taxon>Bacteroidia</taxon>
        <taxon>Bacteroidales</taxon>
        <taxon>Prevotellaceae</taxon>
        <taxon>Hoylesella</taxon>
    </lineage>
</organism>
<dbReference type="RefSeq" id="WP_004367978.1">
    <property type="nucleotide sequence ID" value="NZ_GL833116.1"/>
</dbReference>
<comment type="caution">
    <text evidence="2">The sequence shown here is derived from an EMBL/GenBank/DDBJ whole genome shotgun (WGS) entry which is preliminary data.</text>
</comment>
<evidence type="ECO:0000313" key="3">
    <source>
        <dbReference type="Proteomes" id="UP000005580"/>
    </source>
</evidence>
<dbReference type="HOGENOM" id="CLU_1244408_0_0_10"/>
<dbReference type="eggNOG" id="ENOG503262B">
    <property type="taxonomic scope" value="Bacteria"/>
</dbReference>
<dbReference type="InterPro" id="IPR025324">
    <property type="entry name" value="DUF4230"/>
</dbReference>
<feature type="chain" id="PRO_5003223866" description="DUF4230 domain-containing protein" evidence="1">
    <location>
        <begin position="23"/>
        <end position="223"/>
    </location>
</feature>
<sequence length="223" mass="25460">MTKKLLYFVLILPFIMSCSGKQAPKETLAVDTIPMMVMQIQKCSRLYTAEVRVHKIVTHDDTKKLEGKILQKSFSIDLPLGERKVAIPMDATVKAYVDFDGFSANNVHRNGRKIEITLPDPKVTLTGTRINHDDVKQYVAMLRSNFTDAELTSYERQGREAIIKDIPQMGIIETARESAARILVPMIVQMGYKEEDITISFRKKFTWQDIPEILEKTTNEHGK</sequence>
<dbReference type="STRING" id="28134.SAMN05444288_2298"/>
<proteinExistence type="predicted"/>
<feature type="signal peptide" evidence="1">
    <location>
        <begin position="1"/>
        <end position="22"/>
    </location>
</feature>
<dbReference type="PROSITE" id="PS51257">
    <property type="entry name" value="PROKAR_LIPOPROTEIN"/>
    <property type="match status" value="1"/>
</dbReference>
<accession>E7RNM6</accession>